<dbReference type="NCBIfam" id="TIGR01643">
    <property type="entry name" value="YD_repeat_2x"/>
    <property type="match status" value="1"/>
</dbReference>
<reference evidence="4 5" key="1">
    <citation type="submission" date="2019-12" db="EMBL/GenBank/DDBJ databases">
        <title>Streptomyces sp. strain T44 isolated from rhizosphere soil of Broussonetia papyrifera.</title>
        <authorList>
            <person name="Mo P."/>
        </authorList>
    </citation>
    <scope>NUCLEOTIDE SEQUENCE [LARGE SCALE GENOMIC DNA]</scope>
    <source>
        <strain evidence="4 5">T44</strain>
    </source>
</reference>
<feature type="compositionally biased region" description="Low complexity" evidence="2">
    <location>
        <begin position="1702"/>
        <end position="1713"/>
    </location>
</feature>
<feature type="region of interest" description="Disordered" evidence="2">
    <location>
        <begin position="1581"/>
        <end position="1612"/>
    </location>
</feature>
<feature type="domain" description="Teneurin-like YD-shell" evidence="3">
    <location>
        <begin position="1647"/>
        <end position="1924"/>
    </location>
</feature>
<accession>A0A6I6N3V8</accession>
<feature type="compositionally biased region" description="Polar residues" evidence="2">
    <location>
        <begin position="1587"/>
        <end position="1612"/>
    </location>
</feature>
<feature type="region of interest" description="Disordered" evidence="2">
    <location>
        <begin position="282"/>
        <end position="308"/>
    </location>
</feature>
<dbReference type="InterPro" id="IPR031325">
    <property type="entry name" value="RHS_repeat"/>
</dbReference>
<sequence length="2203" mass="232961">MLAGLLPAQLAAAASAPKRHVSAPAVPHGKNIPFTRATPHTGAAHKGFKHYDPTAHVKLPPPGSAEVTLPIAAASTRLTAKATQVRAGNTPVLLGAAADARPQASAVTGSQQVRVTVLDQKAARAAGVHGVLFTLQRTSPGGGKVAVRVDDSSFRYAFGGDFAARLHLVQLPSCALRTPKAAKCQHQTPVRTTSGTPLSAQVSLPGISAAPAGAASPLSEKAASSPMLVMAATAGTSGSSGDYSATSLSPAGTWATSGNTGAFTYSYPITVPAAIGGSPPKVDLSYDSSDQDARTEGTNNQSSWLGDGWSTTENFVERTYKPCSDDSASGAPKNDGDQCWAGQILTLSLNGKSTQIVYDDATKTFHPATDDGTTKIEDVTGSTTNGTDNKEYFKVTQGGVQYFFGYNRLPGWSSGKDETKSVWTEPVYHAHSGASDCPDSTDFASTSCTLGYRFNLDYAVDLHGNATAWYYTPETGYYGADMKDTAVSYIRGGTLARIDYGMTSSTIYSGTAPAQVVFDTAERCIAGTPVGNTCADSQFTVANAAYWPDVPIDLNCTSGSTNCTNHGPGFWSRKRLISITTQIQTGGVTKQVDKYSFTQSFPDGGDHAPTLWLDSIQRTGLDTLGGASGSTSTPSLSFDPPLQLPNRVGTIPQMPLMYHDRIQAVTSETGAQTSVTYDRPDCSSAPASDPNDPTDAAAQTFASTNTLSCFPVYWTPDGQPAPWMDWFYKYKVTSVVTEDTHNSYQDGTEPKLETDYAYKGNPGWHYDDNEVVKAKNRTWGQFRGYPEVDVTTGDPNVFHLTDGAKAYDQKTLTKTYYFLGMNGDTLPGGKTRSVSSLTSQDGTTATVADSDALAGQVFETDTYTASGGSLNKAVVDVPAIIGPTATRSRSGMQDLTAQMVRTAKTLTREAVSYGWRKTETDTFYETTLGKPTTGMPVQVDDRGENADSSNVAKCTYTRYLSNTSPLLTLPAETITTAQDCSTSGTTPSGALLLDSRTSYDNKAFGYDGDGRQNPDLPTRGDATLVQAASAASGATATSFIDQTASSYDSYGRVTKATRTPNSTSPDGRSLAQSVFTAYTPASGELPTSTTAVTQVTPGTDCSTVTVSSKDCQLTTTVQDPARVQPTAKTDAAGLLTSLTYDALGRLTAAWLPNESKVNSAPANMTYAYSLSQTAPSVVTTSTLLDNGSYKISETLQDAMLRTLQTQTTAENGTTTVSDTQYDSHGWTVVTNNAYNVGGSPGAKLVSVSQVSIPDTTVTDHDGMGRADLVTEEHAGAKTWATTSAYAGDRTTVLPPKGGVPTTTITDARGQTTEFDQYTAPPTLSGSVAAGFTATGGTTSATAYTYFPNGKQRQVTGPDKAVWSFGYDLLGRKTSQTDPDAGGSSYGFDDAGNMISTTDAKKTELDYTYDLLGRKLTATDKAKSGFEFASWAYDTLRIGLPTSSTRYVQGVTGGYTVANTGYTSLGKPTGTKITLPTSEAPLPSTYTTTYTYTTNTQTLATQSDPRTQGLLNETITYSHDALGAPVKTSSSINTYVGDTVLTNYGEPSQVTMGASTNPAWVTYSYDDQTRRLTDRLITRTQAPGPTVDETTYTYDAFGNPTSTTDQQSETGNTVTDQQCYSYDTLNRLTDAWTAKDNCAANPPTSGTLSTTAGSYWQSFSYDAIGNRKQSVDHAIGSSGTTVTTGYTDGCTTGCNSTGAQPHTLTATTGGTNPTKFGYDEDGNLQTRTPASGPGQTLTWDDEGHLAQVDVAGASPSTTKYLYDADGSQLIRRDPGQTTLFAGDTEIVVNTSVTPNTLLGAVRTYVHGGGAGVAMAVRSSLAGGGLKYLFSDPHGTANLSMDATTQQVARQQYTPYGQQRSSANSSGWPDPTHTFLGKPQDTSTGYTDVGARKYDPTLGSFISADPVFEAANPQELGGYAYAGDNPLRNSDPTGLRLICDGDAPACPKHGSVGGGVGDDSQTQPTVDDMMNEVLNAGFGPTPDGSVRGTFNVGKGPNRGIIRMTFFIHTKLAAMHLLLGDNRDASIDPDLPYRMSLVWNTELGECTFTISASHTSPSKHLVADGVGLLARTRMVDDPSEMLHANPLKMEGWPGDTWGGDNDLDVDTLGHKSTPEQLDIGVHCVNSLMNFFAVDNNIKIKATQTSVTVSRQGDAYPDMEVVQYRTNQAPRVIATDRMASESGMDSAPWWGTKINKTWTDGKCVSGC</sequence>
<evidence type="ECO:0000259" key="3">
    <source>
        <dbReference type="Pfam" id="PF25023"/>
    </source>
</evidence>
<feature type="compositionally biased region" description="Polar residues" evidence="2">
    <location>
        <begin position="1722"/>
        <end position="1732"/>
    </location>
</feature>
<feature type="region of interest" description="Disordered" evidence="2">
    <location>
        <begin position="1696"/>
        <end position="1732"/>
    </location>
</feature>
<keyword evidence="5" id="KW-1185">Reference proteome</keyword>
<dbReference type="InterPro" id="IPR006530">
    <property type="entry name" value="YD"/>
</dbReference>
<dbReference type="Pfam" id="PF05593">
    <property type="entry name" value="RHS_repeat"/>
    <property type="match status" value="1"/>
</dbReference>
<evidence type="ECO:0000256" key="2">
    <source>
        <dbReference type="SAM" id="MobiDB-lite"/>
    </source>
</evidence>
<dbReference type="InterPro" id="IPR056823">
    <property type="entry name" value="TEN-like_YD-shell"/>
</dbReference>
<dbReference type="KEGG" id="sbro:GQF42_35640"/>
<dbReference type="InterPro" id="IPR050708">
    <property type="entry name" value="T6SS_VgrG/RHS"/>
</dbReference>
<dbReference type="PANTHER" id="PTHR32305">
    <property type="match status" value="1"/>
</dbReference>
<dbReference type="PANTHER" id="PTHR32305:SF17">
    <property type="entry name" value="TRNA NUCLEASE WAPA"/>
    <property type="match status" value="1"/>
</dbReference>
<dbReference type="Pfam" id="PF25023">
    <property type="entry name" value="TEN_YD-shell"/>
    <property type="match status" value="1"/>
</dbReference>
<feature type="region of interest" description="Disordered" evidence="2">
    <location>
        <begin position="671"/>
        <end position="694"/>
    </location>
</feature>
<dbReference type="Gene3D" id="2.180.10.10">
    <property type="entry name" value="RHS repeat-associated core"/>
    <property type="match status" value="1"/>
</dbReference>
<feature type="region of interest" description="Disordered" evidence="2">
    <location>
        <begin position="1852"/>
        <end position="1887"/>
    </location>
</feature>
<dbReference type="NCBIfam" id="TIGR03696">
    <property type="entry name" value="Rhs_assc_core"/>
    <property type="match status" value="1"/>
</dbReference>
<keyword evidence="1" id="KW-0677">Repeat</keyword>
<dbReference type="RefSeq" id="WP_158926840.1">
    <property type="nucleotide sequence ID" value="NZ_CP047020.1"/>
</dbReference>
<dbReference type="InterPro" id="IPR022385">
    <property type="entry name" value="Rhs_assc_core"/>
</dbReference>
<evidence type="ECO:0000313" key="4">
    <source>
        <dbReference type="EMBL" id="QHA07908.1"/>
    </source>
</evidence>
<feature type="compositionally biased region" description="Polar residues" evidence="2">
    <location>
        <begin position="296"/>
        <end position="308"/>
    </location>
</feature>
<organism evidence="4 5">
    <name type="scientific">Streptomyces broussonetiae</name>
    <dbReference type="NCBI Taxonomy" id="2686304"/>
    <lineage>
        <taxon>Bacteria</taxon>
        <taxon>Bacillati</taxon>
        <taxon>Actinomycetota</taxon>
        <taxon>Actinomycetes</taxon>
        <taxon>Kitasatosporales</taxon>
        <taxon>Streptomycetaceae</taxon>
        <taxon>Streptomyces</taxon>
    </lineage>
</organism>
<name>A0A6I6N3V8_9ACTN</name>
<dbReference type="Proteomes" id="UP000436138">
    <property type="component" value="Chromosome"/>
</dbReference>
<feature type="compositionally biased region" description="Polar residues" evidence="2">
    <location>
        <begin position="1852"/>
        <end position="1865"/>
    </location>
</feature>
<evidence type="ECO:0000313" key="5">
    <source>
        <dbReference type="Proteomes" id="UP000436138"/>
    </source>
</evidence>
<proteinExistence type="predicted"/>
<evidence type="ECO:0000256" key="1">
    <source>
        <dbReference type="ARBA" id="ARBA00022737"/>
    </source>
</evidence>
<dbReference type="EMBL" id="CP047020">
    <property type="protein sequence ID" value="QHA07908.1"/>
    <property type="molecule type" value="Genomic_DNA"/>
</dbReference>
<protein>
    <submittedName>
        <fullName evidence="4">Type IV secretion protein Rhs</fullName>
    </submittedName>
</protein>
<gene>
    <name evidence="4" type="ORF">GQF42_35640</name>
</gene>